<evidence type="ECO:0000313" key="2">
    <source>
        <dbReference type="Proteomes" id="UP000299102"/>
    </source>
</evidence>
<protein>
    <submittedName>
        <fullName evidence="1">Uncharacterized protein</fullName>
    </submittedName>
</protein>
<organism evidence="1 2">
    <name type="scientific">Eumeta variegata</name>
    <name type="common">Bagworm moth</name>
    <name type="synonym">Eumeta japonica</name>
    <dbReference type="NCBI Taxonomy" id="151549"/>
    <lineage>
        <taxon>Eukaryota</taxon>
        <taxon>Metazoa</taxon>
        <taxon>Ecdysozoa</taxon>
        <taxon>Arthropoda</taxon>
        <taxon>Hexapoda</taxon>
        <taxon>Insecta</taxon>
        <taxon>Pterygota</taxon>
        <taxon>Neoptera</taxon>
        <taxon>Endopterygota</taxon>
        <taxon>Lepidoptera</taxon>
        <taxon>Glossata</taxon>
        <taxon>Ditrysia</taxon>
        <taxon>Tineoidea</taxon>
        <taxon>Psychidae</taxon>
        <taxon>Oiketicinae</taxon>
        <taxon>Eumeta</taxon>
    </lineage>
</organism>
<reference evidence="1 2" key="1">
    <citation type="journal article" date="2019" name="Commun. Biol.">
        <title>The bagworm genome reveals a unique fibroin gene that provides high tensile strength.</title>
        <authorList>
            <person name="Kono N."/>
            <person name="Nakamura H."/>
            <person name="Ohtoshi R."/>
            <person name="Tomita M."/>
            <person name="Numata K."/>
            <person name="Arakawa K."/>
        </authorList>
    </citation>
    <scope>NUCLEOTIDE SEQUENCE [LARGE SCALE GENOMIC DNA]</scope>
</reference>
<name>A0A4C1TLU1_EUMVA</name>
<accession>A0A4C1TLU1</accession>
<dbReference type="Proteomes" id="UP000299102">
    <property type="component" value="Unassembled WGS sequence"/>
</dbReference>
<dbReference type="AlphaFoldDB" id="A0A4C1TLU1"/>
<dbReference type="EMBL" id="BGZK01005719">
    <property type="protein sequence ID" value="GBP15186.1"/>
    <property type="molecule type" value="Genomic_DNA"/>
</dbReference>
<sequence>MKPANQLARLEIFSVGQKNKPRAPFIRKGCEYSQIKTSNGGKEAPSNVDTVFITLPCKMAKRGKLVLLVKTGANSSIVKESKKLKGVSTTLGVVKIDVGENKQQPWMFQVVARGSTIKGDGILGRDNIWGKSKLDSIRGTLKIFNDNQWVKTFTLHAAHECEAGHQRMACLSKGQRQQYQSIQF</sequence>
<evidence type="ECO:0000313" key="1">
    <source>
        <dbReference type="EMBL" id="GBP15186.1"/>
    </source>
</evidence>
<gene>
    <name evidence="1" type="ORF">EVAR_101039_1</name>
</gene>
<keyword evidence="2" id="KW-1185">Reference proteome</keyword>
<proteinExistence type="predicted"/>
<comment type="caution">
    <text evidence="1">The sequence shown here is derived from an EMBL/GenBank/DDBJ whole genome shotgun (WGS) entry which is preliminary data.</text>
</comment>